<dbReference type="EC" id="2.7.7.80" evidence="14"/>
<keyword evidence="4 14" id="KW-0819">tRNA processing</keyword>
<feature type="binding site" evidence="14">
    <location>
        <begin position="130"/>
        <end position="134"/>
    </location>
    <ligand>
        <name>ATP</name>
        <dbReference type="ChEBI" id="CHEBI:30616"/>
    </ligand>
</feature>
<keyword evidence="2 14" id="KW-0963">Cytoplasm</keyword>
<name>W9CHP4_SCLBF</name>
<comment type="catalytic activity">
    <reaction evidence="14">
        <text>[molybdopterin-synthase sulfur-carrier protein]-C-terminal Gly-Gly + ATP + H(+) = [molybdopterin-synthase sulfur-carrier protein]-C-terminal Gly-Gly-AMP + diphosphate</text>
        <dbReference type="Rhea" id="RHEA:43616"/>
        <dbReference type="Rhea" id="RHEA-COMP:12159"/>
        <dbReference type="Rhea" id="RHEA-COMP:12202"/>
        <dbReference type="ChEBI" id="CHEBI:15378"/>
        <dbReference type="ChEBI" id="CHEBI:30616"/>
        <dbReference type="ChEBI" id="CHEBI:33019"/>
        <dbReference type="ChEBI" id="CHEBI:90618"/>
        <dbReference type="ChEBI" id="CHEBI:90778"/>
        <dbReference type="EC" id="2.7.7.80"/>
    </reaction>
</comment>
<dbReference type="SMART" id="SM00450">
    <property type="entry name" value="RHOD"/>
    <property type="match status" value="1"/>
</dbReference>
<dbReference type="GO" id="GO:0002143">
    <property type="term" value="P:tRNA wobble position uridine thiolation"/>
    <property type="evidence" value="ECO:0007669"/>
    <property type="project" value="InterPro"/>
</dbReference>
<dbReference type="UniPathway" id="UPA00988"/>
<keyword evidence="3 14" id="KW-0808">Transferase</keyword>
<dbReference type="InterPro" id="IPR000594">
    <property type="entry name" value="ThiF_NAD_FAD-bd"/>
</dbReference>
<dbReference type="OrthoDB" id="10261062at2759"/>
<evidence type="ECO:0000256" key="14">
    <source>
        <dbReference type="HAMAP-Rule" id="MF_03049"/>
    </source>
</evidence>
<keyword evidence="12 14" id="KW-0511">Multifunctional enzyme</keyword>
<dbReference type="Pfam" id="PF00581">
    <property type="entry name" value="Rhodanese"/>
    <property type="match status" value="1"/>
</dbReference>
<comment type="function">
    <text evidence="14">Plays a central role in 2-thiolation of mcm(5)S(2)U at tRNA wobble positions of cytosolic tRNA(Lys), tRNA(Glu) and tRNA(Gln). Also essential during biosynthesis of the molybdenum cofactor. Acts by mediating the C-terminal thiocarboxylation of sulfur carriers urm1 and MOCS2A. Its N-terminus first activates urm1 and MOCS2A as acyl-adenylates (-COAMP), then the persulfide sulfur on the catalytic cysteine is transferred to urm1 and MOCS2A to form thiocarboxylation (-COSH) of their C-terminus. The reaction probably involves hydrogen sulfide that is generated from the persulfide intermediate and that acts as nucleophile towards urm1 and MOCS2A. Subsequently, a transient disulfide bond is formed. Does not use thiosulfate as sulfur donor; nfs1 probably acting as a sulfur donor for thiocarboxylation reactions.</text>
</comment>
<feature type="binding site" evidence="14">
    <location>
        <position position="337"/>
    </location>
    <ligand>
        <name>Zn(2+)</name>
        <dbReference type="ChEBI" id="CHEBI:29105"/>
    </ligand>
</feature>
<evidence type="ECO:0000256" key="7">
    <source>
        <dbReference type="ARBA" id="ARBA00022741"/>
    </source>
</evidence>
<dbReference type="GO" id="GO:0005829">
    <property type="term" value="C:cytosol"/>
    <property type="evidence" value="ECO:0007669"/>
    <property type="project" value="UniProtKB-SubCell"/>
</dbReference>
<proteinExistence type="inferred from homology"/>
<dbReference type="GO" id="GO:0046872">
    <property type="term" value="F:metal ion binding"/>
    <property type="evidence" value="ECO:0007669"/>
    <property type="project" value="UniProtKB-KW"/>
</dbReference>
<feature type="binding site" evidence="14">
    <location>
        <position position="240"/>
    </location>
    <ligand>
        <name>Zn(2+)</name>
        <dbReference type="ChEBI" id="CHEBI:29105"/>
    </ligand>
</feature>
<organism evidence="17 18">
    <name type="scientific">Sclerotinia borealis (strain F-4128)</name>
    <dbReference type="NCBI Taxonomy" id="1432307"/>
    <lineage>
        <taxon>Eukaryota</taxon>
        <taxon>Fungi</taxon>
        <taxon>Dikarya</taxon>
        <taxon>Ascomycota</taxon>
        <taxon>Pezizomycotina</taxon>
        <taxon>Leotiomycetes</taxon>
        <taxon>Helotiales</taxon>
        <taxon>Sclerotiniaceae</taxon>
        <taxon>Sclerotinia</taxon>
    </lineage>
</organism>
<evidence type="ECO:0000256" key="1">
    <source>
        <dbReference type="ARBA" id="ARBA00004514"/>
    </source>
</evidence>
<sequence length="492" mass="53662">MDSADEKANALRLQIAETETELACLKLQLLNIEEKTDGPETIGINASSEKEKDGLVTNDQSKWPMSLEEYKRYGRQMIVPDIGIQGQLRLRSASVLLVGAGGLGCPAAAYIAGAGVGTIGIVDGDIIEESNLHRQILHRTDKVGVNKAVSIAQYVSGLNSNVKTNIYETHLTPQNAQDIVKDYDLVLDCTDHPTSRYLISDICVLLQKPLVSASALRTDGQLIVLNNPALPPGDLSGGPCYRCVFPKPPPPEAVTSCGDGGIIGPVVGVMGVLQALEAVKLIASGKLDAVGENGNINPTSKTNPTTNPTTMLLFSTNGTSPFRNVRLRGRRSNCFACGEEAQLSLEQLKSGSMDYVLFCGITNPVTLLSNEERIEAREYEESTRKKEKDHLLIDVREKVQFDICNIEGSHNIPFSSLQGNKKDEDSPLSWLTNNLHPKTPIYIVCRLGNDSQLATRKMKEMGLDLKGDRFIGDIKGGLRSWKEQVDDSWPEY</sequence>
<comment type="subcellular location">
    <subcellularLocation>
        <location evidence="1">Cytoplasm</location>
        <location evidence="1">Cytosol</location>
    </subcellularLocation>
</comment>
<keyword evidence="6 14" id="KW-0479">Metal-binding</keyword>
<comment type="catalytic activity">
    <reaction evidence="14">
        <text>[molybdopterin-synthase sulfur-carrier protein]-C-terminal Gly-Gly-AMP + S-sulfanyl-L-cysteinyl-[cysteine desulfurase] + AH2 = [molybdopterin-synthase sulfur-carrier protein]-C-terminal-Gly-aminoethanethioate + L-cysteinyl-[cysteine desulfurase] + A + AMP + 2 H(+)</text>
        <dbReference type="Rhea" id="RHEA:48612"/>
        <dbReference type="Rhea" id="RHEA-COMP:12157"/>
        <dbReference type="Rhea" id="RHEA-COMP:12158"/>
        <dbReference type="Rhea" id="RHEA-COMP:12159"/>
        <dbReference type="Rhea" id="RHEA-COMP:19907"/>
        <dbReference type="ChEBI" id="CHEBI:13193"/>
        <dbReference type="ChEBI" id="CHEBI:15378"/>
        <dbReference type="ChEBI" id="CHEBI:17499"/>
        <dbReference type="ChEBI" id="CHEBI:29950"/>
        <dbReference type="ChEBI" id="CHEBI:61963"/>
        <dbReference type="ChEBI" id="CHEBI:90618"/>
        <dbReference type="ChEBI" id="CHEBI:232372"/>
        <dbReference type="ChEBI" id="CHEBI:456215"/>
        <dbReference type="EC" id="2.8.1.11"/>
    </reaction>
</comment>
<dbReference type="FunFam" id="3.40.50.720:FF:000033">
    <property type="entry name" value="Adenylyltransferase and sulfurtransferase MOCS3"/>
    <property type="match status" value="1"/>
</dbReference>
<feature type="domain" description="Rhodanese" evidence="16">
    <location>
        <begin position="386"/>
        <end position="490"/>
    </location>
</feature>
<keyword evidence="5" id="KW-0548">Nucleotidyltransferase</keyword>
<dbReference type="HOGENOM" id="CLU_013325_1_2_1"/>
<dbReference type="GO" id="GO:0042292">
    <property type="term" value="F:URM1 activating enzyme activity"/>
    <property type="evidence" value="ECO:0007669"/>
    <property type="project" value="TreeGrafter"/>
</dbReference>
<feature type="active site" description="Cysteine persulfide intermediate; for sulfurtransferase activity" evidence="14">
    <location>
        <position position="445"/>
    </location>
</feature>
<comment type="function">
    <text evidence="13">Plays a central role in 2-thiolation of mcm(5)S(2)U at tRNA wobble positions of cytosolic tRNA(Lys), tRNA(Glu) and tRNA(Gln). Also essential during biosynthesis of the molybdenum cofactor. Acts by mediating the C-terminal thiocarboxylation of sulfur carriers urm1 and mocs2a. Its N-terminus first activates urm1 and mocs2a as acyl-adenylates (-COAMP), then the persulfide sulfur on the catalytic cysteine is transferred to urm1 and mocs2a to form thiocarboxylation (-COSH) of their C-terminus. The reaction probably involves hydrogen sulfide that is generated from the persulfide intermediate and that acts as a nucleophile towards urm1 and mocs2a. Subsequently, a transient disulfide bond is formed. Does not use thiosulfate as sulfur donor; nfs1 probably acting as a sulfur donor for thiocarboxylation reactions.</text>
</comment>
<evidence type="ECO:0000313" key="18">
    <source>
        <dbReference type="Proteomes" id="UP000019487"/>
    </source>
</evidence>
<dbReference type="InterPro" id="IPR028885">
    <property type="entry name" value="MOCS3/Uba4"/>
</dbReference>
<evidence type="ECO:0000256" key="10">
    <source>
        <dbReference type="ARBA" id="ARBA00022840"/>
    </source>
</evidence>
<dbReference type="InterPro" id="IPR045886">
    <property type="entry name" value="ThiF/MoeB/HesA"/>
</dbReference>
<evidence type="ECO:0000256" key="12">
    <source>
        <dbReference type="ARBA" id="ARBA00023268"/>
    </source>
</evidence>
<dbReference type="STRING" id="1432307.W9CHP4"/>
<feature type="binding site" evidence="14">
    <location>
        <position position="102"/>
    </location>
    <ligand>
        <name>ATP</name>
        <dbReference type="ChEBI" id="CHEBI:30616"/>
    </ligand>
</feature>
<keyword evidence="15" id="KW-0175">Coiled coil</keyword>
<feature type="binding site" evidence="14">
    <location>
        <begin position="191"/>
        <end position="192"/>
    </location>
    <ligand>
        <name>ATP</name>
        <dbReference type="ChEBI" id="CHEBI:30616"/>
    </ligand>
</feature>
<evidence type="ECO:0000256" key="6">
    <source>
        <dbReference type="ARBA" id="ARBA00022723"/>
    </source>
</evidence>
<accession>W9CHP4</accession>
<evidence type="ECO:0000256" key="8">
    <source>
        <dbReference type="ARBA" id="ARBA00022786"/>
    </source>
</evidence>
<dbReference type="EC" id="2.8.1.11" evidence="14"/>
<dbReference type="HAMAP" id="MF_03049">
    <property type="entry name" value="MOCS3_Uba4"/>
    <property type="match status" value="1"/>
</dbReference>
<protein>
    <recommendedName>
        <fullName evidence="14">Adenylyltransferase and sulfurtransferase uba4</fullName>
    </recommendedName>
    <alternativeName>
        <fullName evidence="14">Common component for nitrate reductase and xanthine dehydrogenase protein F</fullName>
    </alternativeName>
    <alternativeName>
        <fullName evidence="14">Ubiquitin-like protein activator 4</fullName>
    </alternativeName>
    <domain>
        <recommendedName>
            <fullName evidence="14">Molybdopterin-synthase adenylyltransferase</fullName>
            <ecNumber evidence="14">2.7.7.80</ecNumber>
        </recommendedName>
        <alternativeName>
            <fullName evidence="14">Adenylyltransferase uba4</fullName>
        </alternativeName>
        <alternativeName>
            <fullName evidence="14">Sulfur carrier protein MOCS2A adenylyltransferase</fullName>
        </alternativeName>
    </domain>
    <domain>
        <recommendedName>
            <fullName evidence="14">Molybdopterin-synthase sulfurtransferase</fullName>
            <ecNumber evidence="14">2.8.1.11</ecNumber>
        </recommendedName>
        <alternativeName>
            <fullName evidence="14">Sulfurtransferase uba4</fullName>
        </alternativeName>
        <alternativeName>
            <fullName evidence="14">Sulfur carrier protein MOCS2A sulfurtransferase</fullName>
        </alternativeName>
    </domain>
</protein>
<evidence type="ECO:0000259" key="16">
    <source>
        <dbReference type="PROSITE" id="PS50206"/>
    </source>
</evidence>
<keyword evidence="10 14" id="KW-0067">ATP-binding</keyword>
<dbReference type="CDD" id="cd00757">
    <property type="entry name" value="ThiF_MoeB_HesA_family"/>
    <property type="match status" value="1"/>
</dbReference>
<comment type="pathway">
    <text evidence="14">Cofactor biosynthesis; molybdopterin biosynthesis.</text>
</comment>
<dbReference type="GO" id="GO:0032447">
    <property type="term" value="P:protein urmylation"/>
    <property type="evidence" value="ECO:0007669"/>
    <property type="project" value="TreeGrafter"/>
</dbReference>
<dbReference type="PANTHER" id="PTHR10953">
    <property type="entry name" value="UBIQUITIN-ACTIVATING ENZYME E1"/>
    <property type="match status" value="1"/>
</dbReference>
<evidence type="ECO:0000256" key="3">
    <source>
        <dbReference type="ARBA" id="ARBA00022679"/>
    </source>
</evidence>
<dbReference type="Proteomes" id="UP000019487">
    <property type="component" value="Unassembled WGS sequence"/>
</dbReference>
<dbReference type="GO" id="GO:0005524">
    <property type="term" value="F:ATP binding"/>
    <property type="evidence" value="ECO:0007669"/>
    <property type="project" value="UniProtKB-KW"/>
</dbReference>
<feature type="binding site" evidence="14">
    <location>
        <position position="334"/>
    </location>
    <ligand>
        <name>Zn(2+)</name>
        <dbReference type="ChEBI" id="CHEBI:29105"/>
    </ligand>
</feature>
<comment type="cofactor">
    <cofactor evidence="14">
        <name>Zn(2+)</name>
        <dbReference type="ChEBI" id="CHEBI:29105"/>
    </cofactor>
    <text evidence="14">Binds 1 zinc ion per subunit.</text>
</comment>
<keyword evidence="8" id="KW-0833">Ubl conjugation pathway</keyword>
<comment type="caution">
    <text evidence="17">The sequence shown here is derived from an EMBL/GenBank/DDBJ whole genome shotgun (WGS) entry which is preliminary data.</text>
</comment>
<comment type="pathway">
    <text evidence="14">tRNA modification; 5-methoxycarbonylmethyl-2-thiouridine-tRNA biosynthesis.</text>
</comment>
<evidence type="ECO:0000256" key="13">
    <source>
        <dbReference type="ARBA" id="ARBA00043893"/>
    </source>
</evidence>
<dbReference type="SUPFAM" id="SSF69572">
    <property type="entry name" value="Activating enzymes of the ubiquitin-like proteins"/>
    <property type="match status" value="1"/>
</dbReference>
<keyword evidence="18" id="KW-1185">Reference proteome</keyword>
<evidence type="ECO:0000256" key="11">
    <source>
        <dbReference type="ARBA" id="ARBA00023150"/>
    </source>
</evidence>
<dbReference type="InterPro" id="IPR035985">
    <property type="entry name" value="Ubiquitin-activating_enz"/>
</dbReference>
<dbReference type="PANTHER" id="PTHR10953:SF102">
    <property type="entry name" value="ADENYLYLTRANSFERASE AND SULFURTRANSFERASE MOCS3"/>
    <property type="match status" value="1"/>
</dbReference>
<dbReference type="GO" id="GO:0061604">
    <property type="term" value="F:molybdopterin-synthase sulfurtransferase activity"/>
    <property type="evidence" value="ECO:0007669"/>
    <property type="project" value="UniProtKB-EC"/>
</dbReference>
<feature type="binding site" evidence="14">
    <location>
        <position position="123"/>
    </location>
    <ligand>
        <name>ATP</name>
        <dbReference type="ChEBI" id="CHEBI:30616"/>
    </ligand>
</feature>
<dbReference type="FunFam" id="3.40.250.10:FF:000014">
    <property type="entry name" value="Adenylyltransferase and sulfurtransferase MOCS3"/>
    <property type="match status" value="1"/>
</dbReference>
<evidence type="ECO:0000256" key="15">
    <source>
        <dbReference type="SAM" id="Coils"/>
    </source>
</evidence>
<evidence type="ECO:0000256" key="4">
    <source>
        <dbReference type="ARBA" id="ARBA00022694"/>
    </source>
</evidence>
<dbReference type="InterPro" id="IPR001763">
    <property type="entry name" value="Rhodanese-like_dom"/>
</dbReference>
<dbReference type="Gene3D" id="3.40.50.720">
    <property type="entry name" value="NAD(P)-binding Rossmann-like Domain"/>
    <property type="match status" value="1"/>
</dbReference>
<dbReference type="UniPathway" id="UPA00344"/>
<evidence type="ECO:0000256" key="9">
    <source>
        <dbReference type="ARBA" id="ARBA00022833"/>
    </source>
</evidence>
<keyword evidence="11 14" id="KW-0501">Molybdenum cofactor biosynthesis</keyword>
<dbReference type="AlphaFoldDB" id="W9CHP4"/>
<dbReference type="Pfam" id="PF00899">
    <property type="entry name" value="ThiF"/>
    <property type="match status" value="1"/>
</dbReference>
<evidence type="ECO:0000256" key="2">
    <source>
        <dbReference type="ARBA" id="ARBA00022490"/>
    </source>
</evidence>
<keyword evidence="7 14" id="KW-0547">Nucleotide-binding</keyword>
<reference evidence="17 18" key="1">
    <citation type="journal article" date="2014" name="Genome Announc.">
        <title>Draft genome sequence of Sclerotinia borealis, a psychrophilic plant pathogenic fungus.</title>
        <authorList>
            <person name="Mardanov A.V."/>
            <person name="Beletsky A.V."/>
            <person name="Kadnikov V.V."/>
            <person name="Ignatov A.N."/>
            <person name="Ravin N.V."/>
        </authorList>
    </citation>
    <scope>NUCLEOTIDE SEQUENCE [LARGE SCALE GENOMIC DNA]</scope>
    <source>
        <strain evidence="18">F-4157</strain>
    </source>
</reference>
<evidence type="ECO:0000256" key="5">
    <source>
        <dbReference type="ARBA" id="ARBA00022695"/>
    </source>
</evidence>
<evidence type="ECO:0000313" key="17">
    <source>
        <dbReference type="EMBL" id="ESZ96277.1"/>
    </source>
</evidence>
<dbReference type="InterPro" id="IPR036873">
    <property type="entry name" value="Rhodanese-like_dom_sf"/>
</dbReference>
<feature type="coiled-coil region" evidence="15">
    <location>
        <begin position="1"/>
        <end position="35"/>
    </location>
</feature>
<dbReference type="GO" id="GO:0006777">
    <property type="term" value="P:Mo-molybdopterin cofactor biosynthetic process"/>
    <property type="evidence" value="ECO:0007669"/>
    <property type="project" value="UniProtKB-UniRule"/>
</dbReference>
<feature type="binding site" evidence="14">
    <location>
        <position position="147"/>
    </location>
    <ligand>
        <name>ATP</name>
        <dbReference type="ChEBI" id="CHEBI:30616"/>
    </ligand>
</feature>
<dbReference type="PROSITE" id="PS50206">
    <property type="entry name" value="RHODANESE_3"/>
    <property type="match status" value="1"/>
</dbReference>
<keyword evidence="9 14" id="KW-0862">Zinc</keyword>
<gene>
    <name evidence="14" type="primary">uba4</name>
    <name evidence="14" type="synonym">cnxF</name>
    <name evidence="17" type="ORF">SBOR_3332</name>
</gene>
<feature type="active site" description="Glycyl thioester intermediate; for adenylyltransferase activity" evidence="14">
    <location>
        <position position="257"/>
    </location>
</feature>
<dbReference type="GO" id="GO:0004792">
    <property type="term" value="F:thiosulfate-cyanide sulfurtransferase activity"/>
    <property type="evidence" value="ECO:0007669"/>
    <property type="project" value="TreeGrafter"/>
</dbReference>
<feature type="binding site" evidence="14">
    <location>
        <position position="243"/>
    </location>
    <ligand>
        <name>Zn(2+)</name>
        <dbReference type="ChEBI" id="CHEBI:29105"/>
    </ligand>
</feature>
<dbReference type="GO" id="GO:0061605">
    <property type="term" value="F:molybdopterin-synthase adenylyltransferase activity"/>
    <property type="evidence" value="ECO:0007669"/>
    <property type="project" value="UniProtKB-EC"/>
</dbReference>
<dbReference type="Gene3D" id="3.40.250.10">
    <property type="entry name" value="Rhodanese-like domain"/>
    <property type="match status" value="1"/>
</dbReference>
<dbReference type="EMBL" id="AYSA01000145">
    <property type="protein sequence ID" value="ESZ96277.1"/>
    <property type="molecule type" value="Genomic_DNA"/>
</dbReference>
<comment type="similarity">
    <text evidence="14">In the N-terminal section; belongs to the HesA/MoeB/ThiF family. UBA4 subfamily.</text>
</comment>